<name>A0AAV2T2F3_CALDB</name>
<dbReference type="Proteomes" id="UP001497525">
    <property type="component" value="Unassembled WGS sequence"/>
</dbReference>
<feature type="region of interest" description="Disordered" evidence="1">
    <location>
        <begin position="266"/>
        <end position="300"/>
    </location>
</feature>
<comment type="caution">
    <text evidence="3">The sequence shown here is derived from an EMBL/GenBank/DDBJ whole genome shotgun (WGS) entry which is preliminary data.</text>
</comment>
<feature type="domain" description="CBM21" evidence="2">
    <location>
        <begin position="535"/>
        <end position="670"/>
    </location>
</feature>
<evidence type="ECO:0000259" key="2">
    <source>
        <dbReference type="PROSITE" id="PS51159"/>
    </source>
</evidence>
<feature type="region of interest" description="Disordered" evidence="1">
    <location>
        <begin position="676"/>
        <end position="705"/>
    </location>
</feature>
<dbReference type="PANTHER" id="PTHR12307:SF36">
    <property type="entry name" value="GLYCOGEN-BINDING SUBUNIT 76A"/>
    <property type="match status" value="1"/>
</dbReference>
<dbReference type="Pfam" id="PF03370">
    <property type="entry name" value="CBM_21"/>
    <property type="match status" value="1"/>
</dbReference>
<sequence length="739" mass="83518">MATAVGLRSNIPRNWTGSLLDLNSCGYPLSDYSDGFEDSFRTSDFSWKSEPTDLSRNDSDSPGYGHLRHKFRNNARLFCSHSMDIQESLNSYKNIEVTGSQDGLNRLSRTQCLVLRQLLTVINKKFRQRHSDEYTNPAGSCPWNIFPVKKQPSFTDSGESDDCQSSSAMPSFSPSSHGMCEHRLLLSLFDANFESSFDNTGSFFSLSKPKRRHCNSESDLRYPDTKHRGSEDAAGIQHSGSLSSLICTNSEVTLAENARAEQLSVNTSVTTTKAGEEDDETIVESQEQDDSNLQKVNESPGCTEPTQFTQMAQMVATGTFIPMVTEVNEPQMEVKVEEVSVTPEASFEQTPCETIEELDPALNAGENTENCAKEEDSPVTVDKTDENIRGNSQDVVPRTQSSSKIPKRVSFADEAGFALTEVHVIEEQSYERQTPDPSQFAPSFKISCDYDDEFDGPMLSFSRQSKFSSTGHPVRFSRSRARQRHPLFEDEFPSRSFNNHMNSEHLKAPDEADEKPRFTWTLCFQQPAAQYLEFRKRIENHSVSLENITIIQPKEDSVSQLPYLSGTIKVKNIAFQKQVLVRLTTDNWRSYTDYSANYNIKLSEGTTYNPTKSDTFSFEIPVDNGIRPDQCTNSPFACQRIEFAVRYLVGENGCIGQFWDSNDGKNYVIERRQAMPSLNSSPTSPTETSFKFETSSEFGPNRTDRFSPYTPDYRPNFEGFTLFTDYRAWSHFAGETTYY</sequence>
<dbReference type="EMBL" id="CAXLJL010000057">
    <property type="protein sequence ID" value="CAL5130154.1"/>
    <property type="molecule type" value="Genomic_DNA"/>
</dbReference>
<dbReference type="AlphaFoldDB" id="A0AAV2T2F3"/>
<dbReference type="GO" id="GO:2001069">
    <property type="term" value="F:glycogen binding"/>
    <property type="evidence" value="ECO:0007669"/>
    <property type="project" value="TreeGrafter"/>
</dbReference>
<protein>
    <recommendedName>
        <fullName evidence="2">CBM21 domain-containing protein</fullName>
    </recommendedName>
</protein>
<feature type="compositionally biased region" description="Acidic residues" evidence="1">
    <location>
        <begin position="276"/>
        <end position="290"/>
    </location>
</feature>
<evidence type="ECO:0000313" key="3">
    <source>
        <dbReference type="EMBL" id="CAL5130154.1"/>
    </source>
</evidence>
<proteinExistence type="predicted"/>
<dbReference type="GO" id="GO:0005979">
    <property type="term" value="P:regulation of glycogen biosynthetic process"/>
    <property type="evidence" value="ECO:0007669"/>
    <property type="project" value="TreeGrafter"/>
</dbReference>
<feature type="region of interest" description="Disordered" evidence="1">
    <location>
        <begin position="207"/>
        <end position="238"/>
    </location>
</feature>
<dbReference type="PANTHER" id="PTHR12307">
    <property type="entry name" value="PROTEIN PHOSPHATASE 1 REGULATORY SUBUNIT"/>
    <property type="match status" value="1"/>
</dbReference>
<evidence type="ECO:0000313" key="4">
    <source>
        <dbReference type="Proteomes" id="UP001497525"/>
    </source>
</evidence>
<feature type="compositionally biased region" description="Polar residues" evidence="1">
    <location>
        <begin position="676"/>
        <end position="698"/>
    </location>
</feature>
<dbReference type="InterPro" id="IPR038175">
    <property type="entry name" value="CBM21_dom_sf"/>
</dbReference>
<dbReference type="InterPro" id="IPR050782">
    <property type="entry name" value="PP1_regulatory_subunit_3"/>
</dbReference>
<gene>
    <name evidence="3" type="ORF">CDAUBV1_LOCUS1593</name>
</gene>
<reference evidence="3" key="1">
    <citation type="submission" date="2024-06" db="EMBL/GenBank/DDBJ databases">
        <authorList>
            <person name="Liu X."/>
            <person name="Lenzi L."/>
            <person name="Haldenby T S."/>
            <person name="Uol C."/>
        </authorList>
    </citation>
    <scope>NUCLEOTIDE SEQUENCE</scope>
</reference>
<organism evidence="3 4">
    <name type="scientific">Calicophoron daubneyi</name>
    <name type="common">Rumen fluke</name>
    <name type="synonym">Paramphistomum daubneyi</name>
    <dbReference type="NCBI Taxonomy" id="300641"/>
    <lineage>
        <taxon>Eukaryota</taxon>
        <taxon>Metazoa</taxon>
        <taxon>Spiralia</taxon>
        <taxon>Lophotrochozoa</taxon>
        <taxon>Platyhelminthes</taxon>
        <taxon>Trematoda</taxon>
        <taxon>Digenea</taxon>
        <taxon>Plagiorchiida</taxon>
        <taxon>Pronocephalata</taxon>
        <taxon>Paramphistomoidea</taxon>
        <taxon>Paramphistomidae</taxon>
        <taxon>Calicophoron</taxon>
    </lineage>
</organism>
<dbReference type="GO" id="GO:0008157">
    <property type="term" value="F:protein phosphatase 1 binding"/>
    <property type="evidence" value="ECO:0007669"/>
    <property type="project" value="TreeGrafter"/>
</dbReference>
<feature type="compositionally biased region" description="Basic and acidic residues" evidence="1">
    <location>
        <begin position="214"/>
        <end position="231"/>
    </location>
</feature>
<dbReference type="InterPro" id="IPR005036">
    <property type="entry name" value="CBM21_dom"/>
</dbReference>
<dbReference type="Gene3D" id="2.60.40.2440">
    <property type="entry name" value="Carbohydrate binding type-21 domain"/>
    <property type="match status" value="1"/>
</dbReference>
<dbReference type="GO" id="GO:0000164">
    <property type="term" value="C:protein phosphatase type 1 complex"/>
    <property type="evidence" value="ECO:0007669"/>
    <property type="project" value="TreeGrafter"/>
</dbReference>
<dbReference type="PROSITE" id="PS51159">
    <property type="entry name" value="CBM21"/>
    <property type="match status" value="1"/>
</dbReference>
<evidence type="ECO:0000256" key="1">
    <source>
        <dbReference type="SAM" id="MobiDB-lite"/>
    </source>
</evidence>
<accession>A0AAV2T2F3</accession>